<comment type="caution">
    <text evidence="2">The sequence shown here is derived from an EMBL/GenBank/DDBJ whole genome shotgun (WGS) entry which is preliminary data.</text>
</comment>
<feature type="region of interest" description="Disordered" evidence="1">
    <location>
        <begin position="402"/>
        <end position="534"/>
    </location>
</feature>
<proteinExistence type="predicted"/>
<dbReference type="EMBL" id="JBBJBU010000009">
    <property type="protein sequence ID" value="KAK7204057.1"/>
    <property type="molecule type" value="Genomic_DNA"/>
</dbReference>
<dbReference type="GeneID" id="90038624"/>
<protein>
    <submittedName>
        <fullName evidence="2">Uncharacterized protein</fullName>
    </submittedName>
</protein>
<reference evidence="2 3" key="1">
    <citation type="submission" date="2024-03" db="EMBL/GenBank/DDBJ databases">
        <title>Genome-scale model development and genomic sequencing of the oleaginous clade Lipomyces.</title>
        <authorList>
            <consortium name="Lawrence Berkeley National Laboratory"/>
            <person name="Czajka J.J."/>
            <person name="Han Y."/>
            <person name="Kim J."/>
            <person name="Mondo S.J."/>
            <person name="Hofstad B.A."/>
            <person name="Robles A."/>
            <person name="Haridas S."/>
            <person name="Riley R."/>
            <person name="LaButti K."/>
            <person name="Pangilinan J."/>
            <person name="Andreopoulos W."/>
            <person name="Lipzen A."/>
            <person name="Yan J."/>
            <person name="Wang M."/>
            <person name="Ng V."/>
            <person name="Grigoriev I.V."/>
            <person name="Spatafora J.W."/>
            <person name="Magnuson J.K."/>
            <person name="Baker S.E."/>
            <person name="Pomraning K.R."/>
        </authorList>
    </citation>
    <scope>NUCLEOTIDE SEQUENCE [LARGE SCALE GENOMIC DNA]</scope>
    <source>
        <strain evidence="2 3">Phaff 52-87</strain>
    </source>
</reference>
<feature type="compositionally biased region" description="Basic and acidic residues" evidence="1">
    <location>
        <begin position="402"/>
        <end position="417"/>
    </location>
</feature>
<feature type="compositionally biased region" description="Low complexity" evidence="1">
    <location>
        <begin position="462"/>
        <end position="475"/>
    </location>
</feature>
<evidence type="ECO:0000256" key="1">
    <source>
        <dbReference type="SAM" id="MobiDB-lite"/>
    </source>
</evidence>
<feature type="compositionally biased region" description="Low complexity" evidence="1">
    <location>
        <begin position="427"/>
        <end position="445"/>
    </location>
</feature>
<dbReference type="RefSeq" id="XP_064767090.1">
    <property type="nucleotide sequence ID" value="XM_064913112.1"/>
</dbReference>
<dbReference type="Proteomes" id="UP001498771">
    <property type="component" value="Unassembled WGS sequence"/>
</dbReference>
<evidence type="ECO:0000313" key="3">
    <source>
        <dbReference type="Proteomes" id="UP001498771"/>
    </source>
</evidence>
<keyword evidence="3" id="KW-1185">Reference proteome</keyword>
<gene>
    <name evidence="2" type="ORF">BZA70DRAFT_281396</name>
</gene>
<feature type="compositionally biased region" description="Basic and acidic residues" evidence="1">
    <location>
        <begin position="479"/>
        <end position="508"/>
    </location>
</feature>
<evidence type="ECO:0000313" key="2">
    <source>
        <dbReference type="EMBL" id="KAK7204057.1"/>
    </source>
</evidence>
<accession>A0ABR1F2K4</accession>
<organism evidence="2 3">
    <name type="scientific">Myxozyma melibiosi</name>
    <dbReference type="NCBI Taxonomy" id="54550"/>
    <lineage>
        <taxon>Eukaryota</taxon>
        <taxon>Fungi</taxon>
        <taxon>Dikarya</taxon>
        <taxon>Ascomycota</taxon>
        <taxon>Saccharomycotina</taxon>
        <taxon>Lipomycetes</taxon>
        <taxon>Lipomycetales</taxon>
        <taxon>Lipomycetaceae</taxon>
        <taxon>Myxozyma</taxon>
    </lineage>
</organism>
<sequence>MKVADQDLPKLVFVPTDRDTIDIHYTYPTLHAQPSRVHYVVQFKDKATPIARPPPPVIDSKSSAPSNVPFSPVLSSTPAEDAPLIPLSVETVTHKIGDPASLILLGEYELTHSVFSSAPPAYSELESASPTTSQRTTRLTSLATLHLHNPSARTRLIAPLPTAAATTSDPKFFYETLKRARSSPPGVGFTYVRPAMADPETGTTIPAKSFTFNWEQTSVSHPQLLRGSIPSLHAKLVYVDPTVRLQIAELFIYNLNVFLLPAAPGYFIGADASRRYNELTIDEHNLYKLNIIADRKGFEVQMLLSAFALATAGERARSLRNLSLKQRQEYEASCRAARQAEQEAANRAAVEERDARRREEQEAREVLRRIEESERETAELLAREKREYEEKLKRDEDLARRLAEEDTEAERKDEEYARSLQAQWDGTAGAASPSASSSTSTSTSSSDKRRSFLPPWARKSKSSSSSSSPASSRPSSGDKSTDDARRRLKQQQKDEELARKYAKEDQEAWQRLSSKSRTATTDEFRNRPYTSAEI</sequence>
<name>A0ABR1F2K4_9ASCO</name>